<feature type="transmembrane region" description="Helical" evidence="1">
    <location>
        <begin position="32"/>
        <end position="51"/>
    </location>
</feature>
<gene>
    <name evidence="2" type="ordered locus">Celal_3315</name>
</gene>
<proteinExistence type="predicted"/>
<dbReference type="KEGG" id="cao:Celal_3315"/>
<feature type="transmembrane region" description="Helical" evidence="1">
    <location>
        <begin position="63"/>
        <end position="86"/>
    </location>
</feature>
<dbReference type="RefSeq" id="WP_013552039.1">
    <property type="nucleotide sequence ID" value="NC_014934.1"/>
</dbReference>
<keyword evidence="1" id="KW-0472">Membrane</keyword>
<evidence type="ECO:0000256" key="1">
    <source>
        <dbReference type="SAM" id="Phobius"/>
    </source>
</evidence>
<keyword evidence="1" id="KW-0812">Transmembrane</keyword>
<keyword evidence="3" id="KW-1185">Reference proteome</keyword>
<sequence length="99" mass="11533">MEDLLILLIILIPIILWVLSAYMLSNWIKFKLFFIANALLVITYVGIIIYGKTAIWEHDEYGLGMLFRLAFCLISHVLIVFIFALFKRRQIKNTIANTV</sequence>
<evidence type="ECO:0000313" key="2">
    <source>
        <dbReference type="EMBL" id="ADV50581.1"/>
    </source>
</evidence>
<dbReference type="STRING" id="688270.Celal_3315"/>
<dbReference type="Proteomes" id="UP000008634">
    <property type="component" value="Chromosome"/>
</dbReference>
<feature type="transmembrane region" description="Helical" evidence="1">
    <location>
        <begin position="6"/>
        <end position="25"/>
    </location>
</feature>
<dbReference type="AlphaFoldDB" id="E6X622"/>
<keyword evidence="1" id="KW-1133">Transmembrane helix</keyword>
<dbReference type="EMBL" id="CP002453">
    <property type="protein sequence ID" value="ADV50581.1"/>
    <property type="molecule type" value="Genomic_DNA"/>
</dbReference>
<evidence type="ECO:0000313" key="3">
    <source>
        <dbReference type="Proteomes" id="UP000008634"/>
    </source>
</evidence>
<name>E6X622_CELAD</name>
<organism evidence="2 3">
    <name type="scientific">Cellulophaga algicola (strain DSM 14237 / IC166 / ACAM 630)</name>
    <dbReference type="NCBI Taxonomy" id="688270"/>
    <lineage>
        <taxon>Bacteria</taxon>
        <taxon>Pseudomonadati</taxon>
        <taxon>Bacteroidota</taxon>
        <taxon>Flavobacteriia</taxon>
        <taxon>Flavobacteriales</taxon>
        <taxon>Flavobacteriaceae</taxon>
        <taxon>Cellulophaga</taxon>
    </lineage>
</organism>
<accession>E6X622</accession>
<dbReference type="eggNOG" id="ENOG502ZMC3">
    <property type="taxonomic scope" value="Bacteria"/>
</dbReference>
<reference evidence="2 3" key="1">
    <citation type="journal article" date="2010" name="Stand. Genomic Sci.">
        <title>Complete genome sequence of Cellulophaga algicola type strain (IC166).</title>
        <authorList>
            <person name="Abt B."/>
            <person name="Lu M."/>
            <person name="Misra M."/>
            <person name="Han C."/>
            <person name="Nolan M."/>
            <person name="Lucas S."/>
            <person name="Hammon N."/>
            <person name="Deshpande S."/>
            <person name="Cheng J.F."/>
            <person name="Tapia R."/>
            <person name="Goodwin L."/>
            <person name="Pitluck S."/>
            <person name="Liolios K."/>
            <person name="Pagani I."/>
            <person name="Ivanova N."/>
            <person name="Mavromatis K."/>
            <person name="Ovchinikova G."/>
            <person name="Pati A."/>
            <person name="Chen A."/>
            <person name="Palaniappan K."/>
            <person name="Land M."/>
            <person name="Hauser L."/>
            <person name="Chang Y.J."/>
            <person name="Jeffries C.D."/>
            <person name="Detter J.C."/>
            <person name="Brambilla E."/>
            <person name="Rohde M."/>
            <person name="Tindall B.J."/>
            <person name="Goker M."/>
            <person name="Woyke T."/>
            <person name="Bristow J."/>
            <person name="Eisen J.A."/>
            <person name="Markowitz V."/>
            <person name="Hugenholtz P."/>
            <person name="Kyrpides N.C."/>
            <person name="Klenk H.P."/>
            <person name="Lapidus A."/>
        </authorList>
    </citation>
    <scope>NUCLEOTIDE SEQUENCE [LARGE SCALE GENOMIC DNA]</scope>
    <source>
        <strain evidence="3">DSM 14237 / IC166 / ACAM 630</strain>
    </source>
</reference>
<dbReference type="OrthoDB" id="1452824at2"/>
<dbReference type="HOGENOM" id="CLU_2315159_0_0_10"/>
<protein>
    <submittedName>
        <fullName evidence="2">Uncharacterized protein</fullName>
    </submittedName>
</protein>